<dbReference type="AlphaFoldDB" id="A0A956LYP2"/>
<organism evidence="2 3">
    <name type="scientific">Eiseniibacteriota bacterium</name>
    <dbReference type="NCBI Taxonomy" id="2212470"/>
    <lineage>
        <taxon>Bacteria</taxon>
        <taxon>Candidatus Eiseniibacteriota</taxon>
    </lineage>
</organism>
<proteinExistence type="predicted"/>
<feature type="domain" description="GAF" evidence="1">
    <location>
        <begin position="57"/>
        <end position="150"/>
    </location>
</feature>
<dbReference type="InterPro" id="IPR003018">
    <property type="entry name" value="GAF"/>
</dbReference>
<dbReference type="Gene3D" id="3.30.450.40">
    <property type="match status" value="1"/>
</dbReference>
<evidence type="ECO:0000313" key="2">
    <source>
        <dbReference type="EMBL" id="MCA9727042.1"/>
    </source>
</evidence>
<protein>
    <submittedName>
        <fullName evidence="2">GAF domain-containing protein</fullName>
    </submittedName>
</protein>
<evidence type="ECO:0000313" key="3">
    <source>
        <dbReference type="Proteomes" id="UP000697710"/>
    </source>
</evidence>
<dbReference type="Proteomes" id="UP000697710">
    <property type="component" value="Unassembled WGS sequence"/>
</dbReference>
<reference evidence="2" key="1">
    <citation type="submission" date="2020-04" db="EMBL/GenBank/DDBJ databases">
        <authorList>
            <person name="Zhang T."/>
        </authorList>
    </citation>
    <scope>NUCLEOTIDE SEQUENCE</scope>
    <source>
        <strain evidence="2">HKST-UBA01</strain>
    </source>
</reference>
<name>A0A956LYP2_UNCEI</name>
<sequence length="156" mass="16896">MNPPNLDTIHDTCRRELHALLADEPDVIARMASVAAVLYHHLPRVSFCGFYRVMTPGVLVVGPYQGPVGCLRITFDRGVCGAAARTRTAQLVPDIHAFPGHIACDPLARAELVVPVLDAAGELLAVLDLDSHTPDAFDEADRDALTRLMQEVFADS</sequence>
<reference evidence="2" key="2">
    <citation type="journal article" date="2021" name="Microbiome">
        <title>Successional dynamics and alternative stable states in a saline activated sludge microbial community over 9 years.</title>
        <authorList>
            <person name="Wang Y."/>
            <person name="Ye J."/>
            <person name="Ju F."/>
            <person name="Liu L."/>
            <person name="Boyd J.A."/>
            <person name="Deng Y."/>
            <person name="Parks D.H."/>
            <person name="Jiang X."/>
            <person name="Yin X."/>
            <person name="Woodcroft B.J."/>
            <person name="Tyson G.W."/>
            <person name="Hugenholtz P."/>
            <person name="Polz M.F."/>
            <person name="Zhang T."/>
        </authorList>
    </citation>
    <scope>NUCLEOTIDE SEQUENCE</scope>
    <source>
        <strain evidence="2">HKST-UBA01</strain>
    </source>
</reference>
<evidence type="ECO:0000259" key="1">
    <source>
        <dbReference type="Pfam" id="PF13185"/>
    </source>
</evidence>
<dbReference type="EMBL" id="JAGQHR010000100">
    <property type="protein sequence ID" value="MCA9727042.1"/>
    <property type="molecule type" value="Genomic_DNA"/>
</dbReference>
<dbReference type="InterPro" id="IPR029016">
    <property type="entry name" value="GAF-like_dom_sf"/>
</dbReference>
<gene>
    <name evidence="2" type="ORF">KC729_05110</name>
</gene>
<dbReference type="SUPFAM" id="SSF55781">
    <property type="entry name" value="GAF domain-like"/>
    <property type="match status" value="1"/>
</dbReference>
<dbReference type="Pfam" id="PF13185">
    <property type="entry name" value="GAF_2"/>
    <property type="match status" value="1"/>
</dbReference>
<comment type="caution">
    <text evidence="2">The sequence shown here is derived from an EMBL/GenBank/DDBJ whole genome shotgun (WGS) entry which is preliminary data.</text>
</comment>
<accession>A0A956LYP2</accession>